<dbReference type="AlphaFoldDB" id="A0A835MBE8"/>
<accession>A0A835MBE8</accession>
<dbReference type="PANTHER" id="PTHR45389">
    <property type="entry name" value="WD REPEAT-CONTAINING PROTEIN RUP1"/>
    <property type="match status" value="1"/>
</dbReference>
<evidence type="ECO:0000313" key="1">
    <source>
        <dbReference type="EMBL" id="KAF9617591.1"/>
    </source>
</evidence>
<keyword evidence="2" id="KW-1185">Reference proteome</keyword>
<dbReference type="Proteomes" id="UP000631114">
    <property type="component" value="Unassembled WGS sequence"/>
</dbReference>
<dbReference type="OrthoDB" id="273771at2759"/>
<sequence length="116" mass="12968">MGYEGCTNYKYRGHTDNRNLLGLSVWRNGGLLGCGSESNEVFVYDKRWGNPMWVHRLEPTVGAGRDHRFISSVCWRQVENDECTLVAGGCDGVLQVFVGTRKSSISSEYFSQSPAL</sequence>
<protein>
    <submittedName>
        <fullName evidence="1">Uncharacterized protein</fullName>
    </submittedName>
</protein>
<reference evidence="1 2" key="1">
    <citation type="submission" date="2020-10" db="EMBL/GenBank/DDBJ databases">
        <title>The Coptis chinensis genome and diversification of protoberbering-type alkaloids.</title>
        <authorList>
            <person name="Wang B."/>
            <person name="Shu S."/>
            <person name="Song C."/>
            <person name="Liu Y."/>
        </authorList>
    </citation>
    <scope>NUCLEOTIDE SEQUENCE [LARGE SCALE GENOMIC DNA]</scope>
    <source>
        <strain evidence="1">HL-2020</strain>
        <tissue evidence="1">Leaf</tissue>
    </source>
</reference>
<dbReference type="InterPro" id="IPR044616">
    <property type="entry name" value="RUP1/2"/>
</dbReference>
<dbReference type="PANTHER" id="PTHR45389:SF1">
    <property type="entry name" value="WD REPEAT-CONTAINING PROTEIN RUP1"/>
    <property type="match status" value="1"/>
</dbReference>
<comment type="caution">
    <text evidence="1">The sequence shown here is derived from an EMBL/GenBank/DDBJ whole genome shotgun (WGS) entry which is preliminary data.</text>
</comment>
<dbReference type="GO" id="GO:0010224">
    <property type="term" value="P:response to UV-B"/>
    <property type="evidence" value="ECO:0007669"/>
    <property type="project" value="TreeGrafter"/>
</dbReference>
<organism evidence="1 2">
    <name type="scientific">Coptis chinensis</name>
    <dbReference type="NCBI Taxonomy" id="261450"/>
    <lineage>
        <taxon>Eukaryota</taxon>
        <taxon>Viridiplantae</taxon>
        <taxon>Streptophyta</taxon>
        <taxon>Embryophyta</taxon>
        <taxon>Tracheophyta</taxon>
        <taxon>Spermatophyta</taxon>
        <taxon>Magnoliopsida</taxon>
        <taxon>Ranunculales</taxon>
        <taxon>Ranunculaceae</taxon>
        <taxon>Coptidoideae</taxon>
        <taxon>Coptis</taxon>
    </lineage>
</organism>
<evidence type="ECO:0000313" key="2">
    <source>
        <dbReference type="Proteomes" id="UP000631114"/>
    </source>
</evidence>
<dbReference type="InterPro" id="IPR015943">
    <property type="entry name" value="WD40/YVTN_repeat-like_dom_sf"/>
</dbReference>
<dbReference type="SUPFAM" id="SSF50978">
    <property type="entry name" value="WD40 repeat-like"/>
    <property type="match status" value="1"/>
</dbReference>
<name>A0A835MBE8_9MAGN</name>
<gene>
    <name evidence="1" type="ORF">IFM89_037403</name>
</gene>
<dbReference type="Gene3D" id="2.130.10.10">
    <property type="entry name" value="YVTN repeat-like/Quinoprotein amine dehydrogenase"/>
    <property type="match status" value="1"/>
</dbReference>
<proteinExistence type="predicted"/>
<dbReference type="EMBL" id="JADFTS010000003">
    <property type="protein sequence ID" value="KAF9617591.1"/>
    <property type="molecule type" value="Genomic_DNA"/>
</dbReference>
<dbReference type="InterPro" id="IPR036322">
    <property type="entry name" value="WD40_repeat_dom_sf"/>
</dbReference>